<dbReference type="EMBL" id="BMAW01020490">
    <property type="protein sequence ID" value="GFT68463.1"/>
    <property type="molecule type" value="Genomic_DNA"/>
</dbReference>
<protein>
    <submittedName>
        <fullName evidence="1">Uncharacterized protein</fullName>
    </submittedName>
</protein>
<dbReference type="AlphaFoldDB" id="A0A8X6PHH5"/>
<comment type="caution">
    <text evidence="1">The sequence shown here is derived from an EMBL/GenBank/DDBJ whole genome shotgun (WGS) entry which is preliminary data.</text>
</comment>
<proteinExistence type="predicted"/>
<dbReference type="Proteomes" id="UP000887013">
    <property type="component" value="Unassembled WGS sequence"/>
</dbReference>
<sequence>MSSSLTDRDHNKPVIRVTGFVTADFKVKLRGSDFIKDPSYGIMRASKLSPRAASITMLIRINLMYHSKAKD</sequence>
<gene>
    <name evidence="1" type="ORF">NPIL_314641</name>
</gene>
<keyword evidence="2" id="KW-1185">Reference proteome</keyword>
<name>A0A8X6PHH5_NEPPI</name>
<evidence type="ECO:0000313" key="2">
    <source>
        <dbReference type="Proteomes" id="UP000887013"/>
    </source>
</evidence>
<organism evidence="1 2">
    <name type="scientific">Nephila pilipes</name>
    <name type="common">Giant wood spider</name>
    <name type="synonym">Nephila maculata</name>
    <dbReference type="NCBI Taxonomy" id="299642"/>
    <lineage>
        <taxon>Eukaryota</taxon>
        <taxon>Metazoa</taxon>
        <taxon>Ecdysozoa</taxon>
        <taxon>Arthropoda</taxon>
        <taxon>Chelicerata</taxon>
        <taxon>Arachnida</taxon>
        <taxon>Araneae</taxon>
        <taxon>Araneomorphae</taxon>
        <taxon>Entelegynae</taxon>
        <taxon>Araneoidea</taxon>
        <taxon>Nephilidae</taxon>
        <taxon>Nephila</taxon>
    </lineage>
</organism>
<accession>A0A8X6PHH5</accession>
<reference evidence="1" key="1">
    <citation type="submission" date="2020-08" db="EMBL/GenBank/DDBJ databases">
        <title>Multicomponent nature underlies the extraordinary mechanical properties of spider dragline silk.</title>
        <authorList>
            <person name="Kono N."/>
            <person name="Nakamura H."/>
            <person name="Mori M."/>
            <person name="Yoshida Y."/>
            <person name="Ohtoshi R."/>
            <person name="Malay A.D."/>
            <person name="Moran D.A.P."/>
            <person name="Tomita M."/>
            <person name="Numata K."/>
            <person name="Arakawa K."/>
        </authorList>
    </citation>
    <scope>NUCLEOTIDE SEQUENCE</scope>
</reference>
<evidence type="ECO:0000313" key="1">
    <source>
        <dbReference type="EMBL" id="GFT68463.1"/>
    </source>
</evidence>